<accession>A0A968GEQ9</accession>
<dbReference type="InterPro" id="IPR027417">
    <property type="entry name" value="P-loop_NTPase"/>
</dbReference>
<dbReference type="RefSeq" id="WP_167703302.1">
    <property type="nucleotide sequence ID" value="NZ_CP118168.1"/>
</dbReference>
<dbReference type="Proteomes" id="UP000752013">
    <property type="component" value="Unassembled WGS sequence"/>
</dbReference>
<dbReference type="InterPro" id="IPR003593">
    <property type="entry name" value="AAA+_ATPase"/>
</dbReference>
<keyword evidence="6" id="KW-1185">Reference proteome</keyword>
<proteinExistence type="predicted"/>
<dbReference type="PANTHER" id="PTHR43776:SF8">
    <property type="entry name" value="ABC TRANSPORTER, ATP-BINDING PROTEIN"/>
    <property type="match status" value="1"/>
</dbReference>
<dbReference type="Gene3D" id="3.40.50.300">
    <property type="entry name" value="P-loop containing nucleotide triphosphate hydrolases"/>
    <property type="match status" value="1"/>
</dbReference>
<evidence type="ECO:0000256" key="1">
    <source>
        <dbReference type="ARBA" id="ARBA00022448"/>
    </source>
</evidence>
<dbReference type="PROSITE" id="PS50893">
    <property type="entry name" value="ABC_TRANSPORTER_2"/>
    <property type="match status" value="1"/>
</dbReference>
<keyword evidence="1" id="KW-0813">Transport</keyword>
<dbReference type="InterPro" id="IPR050319">
    <property type="entry name" value="ABC_transp_ATP-bind"/>
</dbReference>
<reference evidence="5" key="1">
    <citation type="submission" date="2020-03" db="EMBL/GenBank/DDBJ databases">
        <title>Spirochaetal bacteria isolated from arthropods constitute a novel genus Entomospira genus novum within the order Spirochaetales.</title>
        <authorList>
            <person name="Grana-Miraglia L."/>
            <person name="Sikutova S."/>
            <person name="Fingerle V."/>
            <person name="Sing A."/>
            <person name="Castillo-Ramirez S."/>
            <person name="Margos G."/>
            <person name="Rudolf I."/>
        </authorList>
    </citation>
    <scope>NUCLEOTIDE SEQUENCE</scope>
    <source>
        <strain evidence="5">BR208</strain>
    </source>
</reference>
<name>A0A968GEQ9_9SPIO</name>
<dbReference type="Pfam" id="PF00005">
    <property type="entry name" value="ABC_tran"/>
    <property type="match status" value="1"/>
</dbReference>
<protein>
    <submittedName>
        <fullName evidence="5">ABC transporter ATP-binding protein</fullName>
    </submittedName>
</protein>
<dbReference type="InterPro" id="IPR017871">
    <property type="entry name" value="ABC_transporter-like_CS"/>
</dbReference>
<gene>
    <name evidence="5" type="ORF">HCT46_02865</name>
</gene>
<keyword evidence="3 5" id="KW-0067">ATP-binding</keyword>
<evidence type="ECO:0000313" key="6">
    <source>
        <dbReference type="Proteomes" id="UP000752013"/>
    </source>
</evidence>
<evidence type="ECO:0000313" key="5">
    <source>
        <dbReference type="EMBL" id="NIZ46858.1"/>
    </source>
</evidence>
<evidence type="ECO:0000256" key="2">
    <source>
        <dbReference type="ARBA" id="ARBA00022741"/>
    </source>
</evidence>
<evidence type="ECO:0000259" key="4">
    <source>
        <dbReference type="PROSITE" id="PS50893"/>
    </source>
</evidence>
<evidence type="ECO:0000256" key="3">
    <source>
        <dbReference type="ARBA" id="ARBA00022840"/>
    </source>
</evidence>
<comment type="caution">
    <text evidence="5">The sequence shown here is derived from an EMBL/GenBank/DDBJ whole genome shotgun (WGS) entry which is preliminary data.</text>
</comment>
<keyword evidence="2" id="KW-0547">Nucleotide-binding</keyword>
<feature type="domain" description="ABC transporter" evidence="4">
    <location>
        <begin position="7"/>
        <end position="252"/>
    </location>
</feature>
<dbReference type="SMART" id="SM00382">
    <property type="entry name" value="AAA"/>
    <property type="match status" value="1"/>
</dbReference>
<sequence length="306" mass="34955">MPNTALLQVDRLNSYYSIKQHQSMQALYDISFSMYSHQNLGVIGESGSGKSTLVKSIAKLMPSQSQQILFNQQRIDHLTEKQFKPYRQEMQLIFQDPHSSLNPYITIEQSMMEPLEAFPRRIPRSQWKEHTQILLEDVGLSSSVLKKLPMELSGGMAQRVNIARSLLLHPQLILADEPVSALDFIIQMQIIDLLQTLQQKHGVSFLIISHNMSIIKQLCSQLIILYKGRLVEYGSTHTLMNHPIHPYTRSLLVASHNPLMADATNTTTSETFTVHGESFTFYPAQRNQQSILKQVAPNHWVTLYQT</sequence>
<dbReference type="PROSITE" id="PS00211">
    <property type="entry name" value="ABC_TRANSPORTER_1"/>
    <property type="match status" value="1"/>
</dbReference>
<dbReference type="GO" id="GO:0005524">
    <property type="term" value="F:ATP binding"/>
    <property type="evidence" value="ECO:0007669"/>
    <property type="project" value="UniProtKB-KW"/>
</dbReference>
<dbReference type="SUPFAM" id="SSF52540">
    <property type="entry name" value="P-loop containing nucleoside triphosphate hydrolases"/>
    <property type="match status" value="1"/>
</dbReference>
<dbReference type="CDD" id="cd03257">
    <property type="entry name" value="ABC_NikE_OppD_transporters"/>
    <property type="match status" value="1"/>
</dbReference>
<dbReference type="GO" id="GO:0055085">
    <property type="term" value="P:transmembrane transport"/>
    <property type="evidence" value="ECO:0007669"/>
    <property type="project" value="UniProtKB-ARBA"/>
</dbReference>
<dbReference type="GO" id="GO:0016887">
    <property type="term" value="F:ATP hydrolysis activity"/>
    <property type="evidence" value="ECO:0007669"/>
    <property type="project" value="InterPro"/>
</dbReference>
<dbReference type="AlphaFoldDB" id="A0A968GEQ9"/>
<dbReference type="EMBL" id="JAATLK010000001">
    <property type="protein sequence ID" value="NIZ46858.1"/>
    <property type="molecule type" value="Genomic_DNA"/>
</dbReference>
<dbReference type="PANTHER" id="PTHR43776">
    <property type="entry name" value="TRANSPORT ATP-BINDING PROTEIN"/>
    <property type="match status" value="1"/>
</dbReference>
<dbReference type="InterPro" id="IPR003439">
    <property type="entry name" value="ABC_transporter-like_ATP-bd"/>
</dbReference>
<organism evidence="5 6">
    <name type="scientific">Entomospira nematocerorum</name>
    <dbReference type="NCBI Taxonomy" id="2719987"/>
    <lineage>
        <taxon>Bacteria</taxon>
        <taxon>Pseudomonadati</taxon>
        <taxon>Spirochaetota</taxon>
        <taxon>Spirochaetia</taxon>
        <taxon>Spirochaetales</taxon>
        <taxon>Spirochaetaceae</taxon>
        <taxon>Entomospira</taxon>
    </lineage>
</organism>